<evidence type="ECO:0000259" key="1">
    <source>
        <dbReference type="Pfam" id="PF17648"/>
    </source>
</evidence>
<proteinExistence type="predicted"/>
<evidence type="ECO:0000313" key="2">
    <source>
        <dbReference type="EMBL" id="MFC6904174.1"/>
    </source>
</evidence>
<reference evidence="2 3" key="1">
    <citation type="journal article" date="2019" name="Int. J. Syst. Evol. Microbiol.">
        <title>The Global Catalogue of Microorganisms (GCM) 10K type strain sequencing project: providing services to taxonomists for standard genome sequencing and annotation.</title>
        <authorList>
            <consortium name="The Broad Institute Genomics Platform"/>
            <consortium name="The Broad Institute Genome Sequencing Center for Infectious Disease"/>
            <person name="Wu L."/>
            <person name="Ma J."/>
        </authorList>
    </citation>
    <scope>NUCLEOTIDE SEQUENCE [LARGE SCALE GENOMIC DNA]</scope>
    <source>
        <strain evidence="2 3">CGMCC 1.3240</strain>
    </source>
</reference>
<feature type="domain" description="Luciferase" evidence="1">
    <location>
        <begin position="41"/>
        <end position="102"/>
    </location>
</feature>
<keyword evidence="3" id="KW-1185">Reference proteome</keyword>
<dbReference type="RefSeq" id="WP_340602684.1">
    <property type="nucleotide sequence ID" value="NZ_JBBMXV010000001.1"/>
</dbReference>
<dbReference type="AlphaFoldDB" id="A0ABD5UZ82"/>
<dbReference type="EMBL" id="JBHSXQ010000001">
    <property type="protein sequence ID" value="MFC6904174.1"/>
    <property type="molecule type" value="Genomic_DNA"/>
</dbReference>
<dbReference type="Proteomes" id="UP001596312">
    <property type="component" value="Unassembled WGS sequence"/>
</dbReference>
<dbReference type="InterPro" id="IPR040841">
    <property type="entry name" value="Luciferase_dom"/>
</dbReference>
<gene>
    <name evidence="2" type="ORF">ACFQGH_03050</name>
</gene>
<accession>A0ABD5UZ82</accession>
<organism evidence="2 3">
    <name type="scientific">Halalkalicoccus tibetensis</name>
    <dbReference type="NCBI Taxonomy" id="175632"/>
    <lineage>
        <taxon>Archaea</taxon>
        <taxon>Methanobacteriati</taxon>
        <taxon>Methanobacteriota</taxon>
        <taxon>Stenosarchaea group</taxon>
        <taxon>Halobacteria</taxon>
        <taxon>Halobacteriales</taxon>
        <taxon>Halococcaceae</taxon>
        <taxon>Halalkalicoccus</taxon>
    </lineage>
</organism>
<dbReference type="Pfam" id="PF17648">
    <property type="entry name" value="Luciferase"/>
    <property type="match status" value="1"/>
</dbReference>
<protein>
    <submittedName>
        <fullName evidence="2">Luciferase family protein</fullName>
    </submittedName>
</protein>
<name>A0ABD5UZ82_9EURY</name>
<evidence type="ECO:0000313" key="3">
    <source>
        <dbReference type="Proteomes" id="UP001596312"/>
    </source>
</evidence>
<sequence>MATISTEETTSHARIVEGVSAWPGIESGVHRFGATEFTVDGRGIGHVHEGRVLDVNFPKRVKDALIAEGSTNEHRFAGGGWTSLYLDSEADLGRSIRLLRISYLYTVLTMRRRPAGREILEGLDLDAELESLGLSGELRAAFDRIRP</sequence>
<comment type="caution">
    <text evidence="2">The sequence shown here is derived from an EMBL/GenBank/DDBJ whole genome shotgun (WGS) entry which is preliminary data.</text>
</comment>